<feature type="domain" description="BTB" evidence="1">
    <location>
        <begin position="29"/>
        <end position="89"/>
    </location>
</feature>
<evidence type="ECO:0000259" key="1">
    <source>
        <dbReference type="PROSITE" id="PS50097"/>
    </source>
</evidence>
<dbReference type="EMBL" id="KV417297">
    <property type="protein sequence ID" value="KZO94002.1"/>
    <property type="molecule type" value="Genomic_DNA"/>
</dbReference>
<dbReference type="SUPFAM" id="SSF54695">
    <property type="entry name" value="POZ domain"/>
    <property type="match status" value="1"/>
</dbReference>
<sequence length="488" mass="54808">MDPIADDSSMPTPAPNTFIVPPIFQNPEADILIKSSDNVEFRVWKPMLVEGSVVFKDMFAHPQSSEIAAGPVPWPEPAKVIDRLLTFIYPIVKPALDSLDEVFTIIRAADKWQIDVAVSYLKDVLVSKRFSSSSDDAFRIYAFACEMHFLDVQDEVAGTASEWDPFDSALREELSHMMALDVLRLTKLQLYPRTAFDEHFDDESESTAPDTIQPNAVSLVFQAHDADMAIVSSDGIEFRVFKLYISGSSTILRDKILQLPSYLAGSSLPTLSLTLPSAILETLLYYIYPVPKPYSSAMSLEHVMTCARAAAAFDIGVALQAFRQELVMPVRLRSYPLRIYGFARSMGFEEEASRAKSRAILRDPLEHRKRSDFKELTAHDLVVLRDSHSALMNNLEAALGRLHYPLLYECQHDEDPDPSRRATFGATLIPAMCLAMTDTALFSTADLFHLFGEQSCSMCGIHFPDRFNSSQEIMMEVKQVLDEHIMLE</sequence>
<dbReference type="Gene3D" id="3.30.710.10">
    <property type="entry name" value="Potassium Channel Kv1.1, Chain A"/>
    <property type="match status" value="1"/>
</dbReference>
<evidence type="ECO:0000313" key="2">
    <source>
        <dbReference type="EMBL" id="KZO94002.1"/>
    </source>
</evidence>
<dbReference type="AlphaFoldDB" id="A0A167JWG4"/>
<name>A0A167JWG4_CALVF</name>
<evidence type="ECO:0000313" key="3">
    <source>
        <dbReference type="Proteomes" id="UP000076738"/>
    </source>
</evidence>
<dbReference type="OrthoDB" id="3357985at2759"/>
<keyword evidence="3" id="KW-1185">Reference proteome</keyword>
<dbReference type="Pfam" id="PF00651">
    <property type="entry name" value="BTB"/>
    <property type="match status" value="1"/>
</dbReference>
<gene>
    <name evidence="2" type="ORF">CALVIDRAFT_539375</name>
</gene>
<dbReference type="Proteomes" id="UP000076738">
    <property type="component" value="Unassembled WGS sequence"/>
</dbReference>
<protein>
    <recommendedName>
        <fullName evidence="1">BTB domain-containing protein</fullName>
    </recommendedName>
</protein>
<dbReference type="PROSITE" id="PS50097">
    <property type="entry name" value="BTB"/>
    <property type="match status" value="1"/>
</dbReference>
<proteinExistence type="predicted"/>
<organism evidence="2 3">
    <name type="scientific">Calocera viscosa (strain TUFC12733)</name>
    <dbReference type="NCBI Taxonomy" id="1330018"/>
    <lineage>
        <taxon>Eukaryota</taxon>
        <taxon>Fungi</taxon>
        <taxon>Dikarya</taxon>
        <taxon>Basidiomycota</taxon>
        <taxon>Agaricomycotina</taxon>
        <taxon>Dacrymycetes</taxon>
        <taxon>Dacrymycetales</taxon>
        <taxon>Dacrymycetaceae</taxon>
        <taxon>Calocera</taxon>
    </lineage>
</organism>
<reference evidence="2 3" key="1">
    <citation type="journal article" date="2016" name="Mol. Biol. Evol.">
        <title>Comparative Genomics of Early-Diverging Mushroom-Forming Fungi Provides Insights into the Origins of Lignocellulose Decay Capabilities.</title>
        <authorList>
            <person name="Nagy L.G."/>
            <person name="Riley R."/>
            <person name="Tritt A."/>
            <person name="Adam C."/>
            <person name="Daum C."/>
            <person name="Floudas D."/>
            <person name="Sun H."/>
            <person name="Yadav J.S."/>
            <person name="Pangilinan J."/>
            <person name="Larsson K.H."/>
            <person name="Matsuura K."/>
            <person name="Barry K."/>
            <person name="Labutti K."/>
            <person name="Kuo R."/>
            <person name="Ohm R.A."/>
            <person name="Bhattacharya S.S."/>
            <person name="Shirouzu T."/>
            <person name="Yoshinaga Y."/>
            <person name="Martin F.M."/>
            <person name="Grigoriev I.V."/>
            <person name="Hibbett D.S."/>
        </authorList>
    </citation>
    <scope>NUCLEOTIDE SEQUENCE [LARGE SCALE GENOMIC DNA]</scope>
    <source>
        <strain evidence="2 3">TUFC12733</strain>
    </source>
</reference>
<accession>A0A167JWG4</accession>
<dbReference type="SMART" id="SM00225">
    <property type="entry name" value="BTB"/>
    <property type="match status" value="1"/>
</dbReference>
<dbReference type="STRING" id="1330018.A0A167JWG4"/>
<dbReference type="InterPro" id="IPR000210">
    <property type="entry name" value="BTB/POZ_dom"/>
</dbReference>
<dbReference type="InterPro" id="IPR011333">
    <property type="entry name" value="SKP1/BTB/POZ_sf"/>
</dbReference>